<organism evidence="2 3">
    <name type="scientific">Mycobacterium nebraskense</name>
    <dbReference type="NCBI Taxonomy" id="244292"/>
    <lineage>
        <taxon>Bacteria</taxon>
        <taxon>Bacillati</taxon>
        <taxon>Actinomycetota</taxon>
        <taxon>Actinomycetes</taxon>
        <taxon>Mycobacteriales</taxon>
        <taxon>Mycobacteriaceae</taxon>
        <taxon>Mycobacterium</taxon>
    </lineage>
</organism>
<evidence type="ECO:0000256" key="1">
    <source>
        <dbReference type="SAM" id="MobiDB-lite"/>
    </source>
</evidence>
<dbReference type="AlphaFoldDB" id="A0A0F5N5P4"/>
<dbReference type="STRING" id="244292.ABW17_25685"/>
<keyword evidence="3" id="KW-1185">Reference proteome</keyword>
<feature type="region of interest" description="Disordered" evidence="1">
    <location>
        <begin position="148"/>
        <end position="170"/>
    </location>
</feature>
<evidence type="ECO:0000313" key="3">
    <source>
        <dbReference type="Proteomes" id="UP000193781"/>
    </source>
</evidence>
<accession>A0A0F5N5P4</accession>
<gene>
    <name evidence="2" type="ORF">AWC17_01590</name>
</gene>
<evidence type="ECO:0008006" key="4">
    <source>
        <dbReference type="Google" id="ProtNLM"/>
    </source>
</evidence>
<protein>
    <recommendedName>
        <fullName evidence="4">DUF5666 domain-containing protein</fullName>
    </recommendedName>
</protein>
<sequence>MIVSAKHRLTPAPQQRSPADRTARRGSGVAAICDVVSASMLCAAALTALVLNAPHGEKRTVEASQEPPAASQSVRQEGTVIAVSAGSVTARSVNGYTQTYLVTPNTTLIGHGGQPATATPHFTVNDHVEIVGTIQDGTALATAVADRDAGHGEGSPMDYLDGQIVPAGRT</sequence>
<evidence type="ECO:0000313" key="2">
    <source>
        <dbReference type="EMBL" id="ORW25621.1"/>
    </source>
</evidence>
<dbReference type="EMBL" id="LQPH01000103">
    <property type="protein sequence ID" value="ORW25621.1"/>
    <property type="molecule type" value="Genomic_DNA"/>
</dbReference>
<dbReference type="Proteomes" id="UP000193781">
    <property type="component" value="Unassembled WGS sequence"/>
</dbReference>
<feature type="region of interest" description="Disordered" evidence="1">
    <location>
        <begin position="1"/>
        <end position="25"/>
    </location>
</feature>
<proteinExistence type="predicted"/>
<comment type="caution">
    <text evidence="2">The sequence shown here is derived from an EMBL/GenBank/DDBJ whole genome shotgun (WGS) entry which is preliminary data.</text>
</comment>
<reference evidence="2 3" key="1">
    <citation type="submission" date="2016-01" db="EMBL/GenBank/DDBJ databases">
        <title>The new phylogeny of the genus Mycobacterium.</title>
        <authorList>
            <person name="Tarcisio F."/>
            <person name="Conor M."/>
            <person name="Antonella G."/>
            <person name="Elisabetta G."/>
            <person name="Giulia F.S."/>
            <person name="Sara T."/>
            <person name="Anna F."/>
            <person name="Clotilde B."/>
            <person name="Roberto B."/>
            <person name="Veronica D.S."/>
            <person name="Fabio R."/>
            <person name="Monica P."/>
            <person name="Olivier J."/>
            <person name="Enrico T."/>
            <person name="Nicola S."/>
        </authorList>
    </citation>
    <scope>NUCLEOTIDE SEQUENCE [LARGE SCALE GENOMIC DNA]</scope>
    <source>
        <strain evidence="2 3">DSM 44803</strain>
    </source>
</reference>
<name>A0A0F5N5P4_9MYCO</name>